<name>A0AAV7B4M0_ENGPU</name>
<organism evidence="2 3">
    <name type="scientific">Engystomops pustulosus</name>
    <name type="common">Tungara frog</name>
    <name type="synonym">Physalaemus pustulosus</name>
    <dbReference type="NCBI Taxonomy" id="76066"/>
    <lineage>
        <taxon>Eukaryota</taxon>
        <taxon>Metazoa</taxon>
        <taxon>Chordata</taxon>
        <taxon>Craniata</taxon>
        <taxon>Vertebrata</taxon>
        <taxon>Euteleostomi</taxon>
        <taxon>Amphibia</taxon>
        <taxon>Batrachia</taxon>
        <taxon>Anura</taxon>
        <taxon>Neobatrachia</taxon>
        <taxon>Hyloidea</taxon>
        <taxon>Leptodactylidae</taxon>
        <taxon>Leiuperinae</taxon>
        <taxon>Engystomops</taxon>
    </lineage>
</organism>
<dbReference type="Gene3D" id="3.15.20.10">
    <property type="entry name" value="Bactericidal permeability-increasing protein, domain 2"/>
    <property type="match status" value="1"/>
</dbReference>
<sequence>MQANSLTAVNMVLSEETFGATIYVKNFQLTLVHSNVGPVKMDNLQKTLSFGLKIMTPVLNERLKKMFLLPFHLQDPIVHVEKGYLLIMTDLLVTTLSHYKMKPENQLYSERFTML</sequence>
<dbReference type="Pfam" id="PF02886">
    <property type="entry name" value="LBP_BPI_CETP_C"/>
    <property type="match status" value="1"/>
</dbReference>
<dbReference type="EMBL" id="WNYA01000006">
    <property type="protein sequence ID" value="KAG8567278.1"/>
    <property type="molecule type" value="Genomic_DNA"/>
</dbReference>
<dbReference type="InterPro" id="IPR017943">
    <property type="entry name" value="Bactericidal_perm-incr_a/b_dom"/>
</dbReference>
<proteinExistence type="predicted"/>
<reference evidence="2" key="1">
    <citation type="thesis" date="2020" institute="ProQuest LLC" country="789 East Eisenhower Parkway, Ann Arbor, MI, USA">
        <title>Comparative Genomics and Chromosome Evolution.</title>
        <authorList>
            <person name="Mudd A.B."/>
        </authorList>
    </citation>
    <scope>NUCLEOTIDE SEQUENCE</scope>
    <source>
        <strain evidence="2">237g6f4</strain>
        <tissue evidence="2">Blood</tissue>
    </source>
</reference>
<dbReference type="InterPro" id="IPR001124">
    <property type="entry name" value="Lipid-bd_serum_glycop_C"/>
</dbReference>
<comment type="caution">
    <text evidence="2">The sequence shown here is derived from an EMBL/GenBank/DDBJ whole genome shotgun (WGS) entry which is preliminary data.</text>
</comment>
<evidence type="ECO:0000313" key="3">
    <source>
        <dbReference type="Proteomes" id="UP000824782"/>
    </source>
</evidence>
<dbReference type="SUPFAM" id="SSF55394">
    <property type="entry name" value="Bactericidal permeability-increasing protein, BPI"/>
    <property type="match status" value="1"/>
</dbReference>
<feature type="domain" description="Lipid-binding serum glycoprotein C-terminal" evidence="1">
    <location>
        <begin position="8"/>
        <end position="91"/>
    </location>
</feature>
<gene>
    <name evidence="2" type="ORF">GDO81_013558</name>
</gene>
<dbReference type="AlphaFoldDB" id="A0AAV7B4M0"/>
<keyword evidence="3" id="KW-1185">Reference proteome</keyword>
<evidence type="ECO:0000313" key="2">
    <source>
        <dbReference type="EMBL" id="KAG8567278.1"/>
    </source>
</evidence>
<protein>
    <recommendedName>
        <fullName evidence="1">Lipid-binding serum glycoprotein C-terminal domain-containing protein</fullName>
    </recommendedName>
</protein>
<dbReference type="Proteomes" id="UP000824782">
    <property type="component" value="Unassembled WGS sequence"/>
</dbReference>
<evidence type="ECO:0000259" key="1">
    <source>
        <dbReference type="Pfam" id="PF02886"/>
    </source>
</evidence>
<accession>A0AAV7B4M0</accession>
<dbReference type="GO" id="GO:0008289">
    <property type="term" value="F:lipid binding"/>
    <property type="evidence" value="ECO:0007669"/>
    <property type="project" value="InterPro"/>
</dbReference>